<protein>
    <submittedName>
        <fullName evidence="1">Uncharacterized protein</fullName>
    </submittedName>
</protein>
<accession>A0ACC1QVF8</accession>
<name>A0ACC1QVF8_9HYPO</name>
<gene>
    <name evidence="1" type="ORF">NLG97_g5735</name>
</gene>
<dbReference type="EMBL" id="JANAKD010000678">
    <property type="protein sequence ID" value="KAJ3490650.1"/>
    <property type="molecule type" value="Genomic_DNA"/>
</dbReference>
<reference evidence="1" key="1">
    <citation type="submission" date="2022-07" db="EMBL/GenBank/DDBJ databases">
        <title>Genome Sequence of Lecanicillium saksenae.</title>
        <authorList>
            <person name="Buettner E."/>
        </authorList>
    </citation>
    <scope>NUCLEOTIDE SEQUENCE</scope>
    <source>
        <strain evidence="1">VT-O1</strain>
    </source>
</reference>
<proteinExistence type="predicted"/>
<dbReference type="Proteomes" id="UP001148737">
    <property type="component" value="Unassembled WGS sequence"/>
</dbReference>
<comment type="caution">
    <text evidence="1">The sequence shown here is derived from an EMBL/GenBank/DDBJ whole genome shotgun (WGS) entry which is preliminary data.</text>
</comment>
<evidence type="ECO:0000313" key="2">
    <source>
        <dbReference type="Proteomes" id="UP001148737"/>
    </source>
</evidence>
<evidence type="ECO:0000313" key="1">
    <source>
        <dbReference type="EMBL" id="KAJ3490650.1"/>
    </source>
</evidence>
<sequence length="140" mass="14999">MKAVNALYLLASASVAWTANVDRRIAEEECGSLGVMEAPASAYANGGTVRKCRDHPLGKGRPIQKRGDTVLPVALDKRCSTPLNAPWGCDNGYCWKGCGLNYEWCWTAGNYGTGDWARCSSGKDCGFDDERFTCSGGCGC</sequence>
<keyword evidence="2" id="KW-1185">Reference proteome</keyword>
<organism evidence="1 2">
    <name type="scientific">Lecanicillium saksenae</name>
    <dbReference type="NCBI Taxonomy" id="468837"/>
    <lineage>
        <taxon>Eukaryota</taxon>
        <taxon>Fungi</taxon>
        <taxon>Dikarya</taxon>
        <taxon>Ascomycota</taxon>
        <taxon>Pezizomycotina</taxon>
        <taxon>Sordariomycetes</taxon>
        <taxon>Hypocreomycetidae</taxon>
        <taxon>Hypocreales</taxon>
        <taxon>Cordycipitaceae</taxon>
        <taxon>Lecanicillium</taxon>
    </lineage>
</organism>